<proteinExistence type="predicted"/>
<dbReference type="EMBL" id="JBHSAO010000008">
    <property type="protein sequence ID" value="MFC4024273.1"/>
    <property type="molecule type" value="Genomic_DNA"/>
</dbReference>
<keyword evidence="2" id="KW-1185">Reference proteome</keyword>
<accession>A0ABV8GWN0</accession>
<comment type="caution">
    <text evidence="1">The sequence shown here is derived from an EMBL/GenBank/DDBJ whole genome shotgun (WGS) entry which is preliminary data.</text>
</comment>
<dbReference type="Proteomes" id="UP001595772">
    <property type="component" value="Unassembled WGS sequence"/>
</dbReference>
<evidence type="ECO:0000313" key="1">
    <source>
        <dbReference type="EMBL" id="MFC4024273.1"/>
    </source>
</evidence>
<dbReference type="RefSeq" id="WP_379496774.1">
    <property type="nucleotide sequence ID" value="NZ_JBHSAO010000008.1"/>
</dbReference>
<evidence type="ECO:0000313" key="2">
    <source>
        <dbReference type="Proteomes" id="UP001595772"/>
    </source>
</evidence>
<name>A0ABV8GWN0_9BACI</name>
<dbReference type="InterPro" id="IPR035895">
    <property type="entry name" value="HPr-like_sf"/>
</dbReference>
<reference evidence="2" key="1">
    <citation type="journal article" date="2019" name="Int. J. Syst. Evol. Microbiol.">
        <title>The Global Catalogue of Microorganisms (GCM) 10K type strain sequencing project: providing services to taxonomists for standard genome sequencing and annotation.</title>
        <authorList>
            <consortium name="The Broad Institute Genomics Platform"/>
            <consortium name="The Broad Institute Genome Sequencing Center for Infectious Disease"/>
            <person name="Wu L."/>
            <person name="Ma J."/>
        </authorList>
    </citation>
    <scope>NUCLEOTIDE SEQUENCE [LARGE SCALE GENOMIC DNA]</scope>
    <source>
        <strain evidence="2">IBRC-M 10703</strain>
    </source>
</reference>
<organism evidence="1 2">
    <name type="scientific">Oceanobacillus longus</name>
    <dbReference type="NCBI Taxonomy" id="930120"/>
    <lineage>
        <taxon>Bacteria</taxon>
        <taxon>Bacillati</taxon>
        <taxon>Bacillota</taxon>
        <taxon>Bacilli</taxon>
        <taxon>Bacillales</taxon>
        <taxon>Bacillaceae</taxon>
        <taxon>Oceanobacillus</taxon>
    </lineage>
</organism>
<dbReference type="Gene3D" id="3.30.1340.10">
    <property type="entry name" value="HPr-like"/>
    <property type="match status" value="1"/>
</dbReference>
<gene>
    <name evidence="1" type="ORF">ACFOUV_10760</name>
</gene>
<dbReference type="SUPFAM" id="SSF55594">
    <property type="entry name" value="HPr-like"/>
    <property type="match status" value="1"/>
</dbReference>
<sequence>MDIIESYKIQLNDTLHMKEIMDLHQLASDCKANIYLYRKHMIADAENLPKLLSFFLTTKREETFTIINDRDPEEQNNLTNFLQQKPVHVLLKVDYNTSQNESFVI</sequence>
<protein>
    <submittedName>
        <fullName evidence="1">Uncharacterized protein</fullName>
    </submittedName>
</protein>